<comment type="caution">
    <text evidence="2">The sequence shown here is derived from an EMBL/GenBank/DDBJ whole genome shotgun (WGS) entry which is preliminary data.</text>
</comment>
<proteinExistence type="predicted"/>
<dbReference type="InterPro" id="IPR002575">
    <property type="entry name" value="Aminoglycoside_PTrfase"/>
</dbReference>
<evidence type="ECO:0000313" key="3">
    <source>
        <dbReference type="Proteomes" id="UP001185028"/>
    </source>
</evidence>
<dbReference type="InterPro" id="IPR011009">
    <property type="entry name" value="Kinase-like_dom_sf"/>
</dbReference>
<accession>A0ABU1J5K3</accession>
<dbReference type="GO" id="GO:0016301">
    <property type="term" value="F:kinase activity"/>
    <property type="evidence" value="ECO:0007669"/>
    <property type="project" value="UniProtKB-KW"/>
</dbReference>
<organism evidence="2 3">
    <name type="scientific">Paenibacillus hunanensis</name>
    <dbReference type="NCBI Taxonomy" id="539262"/>
    <lineage>
        <taxon>Bacteria</taxon>
        <taxon>Bacillati</taxon>
        <taxon>Bacillota</taxon>
        <taxon>Bacilli</taxon>
        <taxon>Bacillales</taxon>
        <taxon>Paenibacillaceae</taxon>
        <taxon>Paenibacillus</taxon>
    </lineage>
</organism>
<dbReference type="EMBL" id="JAVDQH010000039">
    <property type="protein sequence ID" value="MDR6246741.1"/>
    <property type="molecule type" value="Genomic_DNA"/>
</dbReference>
<sequence length="115" mass="13515">MLAKQLRSLPMNSGNYGLIHYDFQLDNVFYKKEHRSFQVIDFDDAMYHWYACDVVTALDDFLNEPIDLNRSEVQAFLNGYRAIATLSDQAIRQFSCFKDSLSCISFLNYYERSKV</sequence>
<evidence type="ECO:0000259" key="1">
    <source>
        <dbReference type="Pfam" id="PF01636"/>
    </source>
</evidence>
<dbReference type="SUPFAM" id="SSF56112">
    <property type="entry name" value="Protein kinase-like (PK-like)"/>
    <property type="match status" value="1"/>
</dbReference>
<keyword evidence="3" id="KW-1185">Reference proteome</keyword>
<gene>
    <name evidence="2" type="ORF">JOC58_004686</name>
</gene>
<reference evidence="2 3" key="1">
    <citation type="submission" date="2023-07" db="EMBL/GenBank/DDBJ databases">
        <title>Genomic Encyclopedia of Type Strains, Phase IV (KMG-IV): sequencing the most valuable type-strain genomes for metagenomic binning, comparative biology and taxonomic classification.</title>
        <authorList>
            <person name="Goeker M."/>
        </authorList>
    </citation>
    <scope>NUCLEOTIDE SEQUENCE [LARGE SCALE GENOMIC DNA]</scope>
    <source>
        <strain evidence="2 3">DSM 22170</strain>
    </source>
</reference>
<protein>
    <submittedName>
        <fullName evidence="2">Ser/Thr protein kinase RdoA (MazF antagonist)</fullName>
    </submittedName>
</protein>
<dbReference type="Pfam" id="PF01636">
    <property type="entry name" value="APH"/>
    <property type="match status" value="1"/>
</dbReference>
<dbReference type="Proteomes" id="UP001185028">
    <property type="component" value="Unassembled WGS sequence"/>
</dbReference>
<keyword evidence="2" id="KW-0418">Kinase</keyword>
<keyword evidence="2" id="KW-0808">Transferase</keyword>
<feature type="domain" description="Aminoglycoside phosphotransferase" evidence="1">
    <location>
        <begin position="4"/>
        <end position="83"/>
    </location>
</feature>
<dbReference type="Gene3D" id="3.90.1200.10">
    <property type="match status" value="1"/>
</dbReference>
<evidence type="ECO:0000313" key="2">
    <source>
        <dbReference type="EMBL" id="MDR6246741.1"/>
    </source>
</evidence>
<name>A0ABU1J5K3_9BACL</name>